<feature type="region of interest" description="Disordered" evidence="4">
    <location>
        <begin position="187"/>
        <end position="224"/>
    </location>
</feature>
<reference evidence="7" key="1">
    <citation type="submission" date="2011-07" db="EMBL/GenBank/DDBJ databases">
        <authorList>
            <consortium name="Caenorhabditis brenneri Sequencing and Analysis Consortium"/>
            <person name="Wilson R.K."/>
        </authorList>
    </citation>
    <scope>NUCLEOTIDE SEQUENCE [LARGE SCALE GENOMIC DNA]</scope>
    <source>
        <strain evidence="7">PB2801</strain>
    </source>
</reference>
<dbReference type="HOGENOM" id="CLU_012062_1_4_1"/>
<dbReference type="PANTHER" id="PTHR48035">
    <property type="entry name" value="HETEROGENEOUS NUCLEAR RIBONUCLEOPROTEIN 1"/>
    <property type="match status" value="1"/>
</dbReference>
<dbReference type="InterPro" id="IPR035979">
    <property type="entry name" value="RBD_domain_sf"/>
</dbReference>
<dbReference type="FunFam" id="3.30.70.330:FF:000040">
    <property type="entry name" value="Heterogeneous nuclear ribonucleoprotein A2/B1"/>
    <property type="match status" value="1"/>
</dbReference>
<dbReference type="SUPFAM" id="SSF54928">
    <property type="entry name" value="RNA-binding domain, RBD"/>
    <property type="match status" value="2"/>
</dbReference>
<protein>
    <recommendedName>
        <fullName evidence="5">RRM domain-containing protein</fullName>
    </recommendedName>
</protein>
<proteinExistence type="predicted"/>
<dbReference type="PROSITE" id="PS50102">
    <property type="entry name" value="RRM"/>
    <property type="match status" value="2"/>
</dbReference>
<organism evidence="7">
    <name type="scientific">Caenorhabditis brenneri</name>
    <name type="common">Nematode worm</name>
    <dbReference type="NCBI Taxonomy" id="135651"/>
    <lineage>
        <taxon>Eukaryota</taxon>
        <taxon>Metazoa</taxon>
        <taxon>Ecdysozoa</taxon>
        <taxon>Nematoda</taxon>
        <taxon>Chromadorea</taxon>
        <taxon>Rhabditida</taxon>
        <taxon>Rhabditina</taxon>
        <taxon>Rhabditomorpha</taxon>
        <taxon>Rhabditoidea</taxon>
        <taxon>Rhabditidae</taxon>
        <taxon>Peloderinae</taxon>
        <taxon>Caenorhabditis</taxon>
    </lineage>
</organism>
<dbReference type="InterPro" id="IPR000504">
    <property type="entry name" value="RRM_dom"/>
</dbReference>
<feature type="domain" description="RRM" evidence="5">
    <location>
        <begin position="12"/>
        <end position="95"/>
    </location>
</feature>
<dbReference type="GO" id="GO:0098687">
    <property type="term" value="C:chromosomal region"/>
    <property type="evidence" value="ECO:0007669"/>
    <property type="project" value="UniProtKB-ARBA"/>
</dbReference>
<dbReference type="STRING" id="135651.G0NIG8"/>
<keyword evidence="1" id="KW-0677">Repeat</keyword>
<evidence type="ECO:0000313" key="6">
    <source>
        <dbReference type="EMBL" id="EGT31853.1"/>
    </source>
</evidence>
<evidence type="ECO:0000256" key="2">
    <source>
        <dbReference type="ARBA" id="ARBA00022884"/>
    </source>
</evidence>
<dbReference type="EMBL" id="GL379890">
    <property type="protein sequence ID" value="EGT31853.1"/>
    <property type="molecule type" value="Genomic_DNA"/>
</dbReference>
<evidence type="ECO:0000256" key="1">
    <source>
        <dbReference type="ARBA" id="ARBA00022737"/>
    </source>
</evidence>
<sequence length="224" mass="24883">MDVPPDGPHQLRKLFIGGLPHEINESQLGCYFSQWGNVIDACVLRDPSTQQSRGFGFVTYSSVFHVDIAMAHRPHYIFGKQVDTKRAISREQMSSAEGSKQFNAEPLPGYKLLLSGIVMRVHCIDFLLRYFNTYGSVEQVEILCSPPPSVGFVVFKDEESAINVLTHNSGHHSINGMTITASVFPSEQEMLRESPESPDSGHVEDVCHESTSEPGIETNTENDL</sequence>
<dbReference type="InterPro" id="IPR053260">
    <property type="entry name" value="hnRNP"/>
</dbReference>
<dbReference type="InterPro" id="IPR012677">
    <property type="entry name" value="Nucleotide-bd_a/b_plait_sf"/>
</dbReference>
<accession>G0NIG8</accession>
<evidence type="ECO:0000256" key="3">
    <source>
        <dbReference type="PROSITE-ProRule" id="PRU00176"/>
    </source>
</evidence>
<dbReference type="InParanoid" id="G0NIG8"/>
<keyword evidence="2 3" id="KW-0694">RNA-binding</keyword>
<dbReference type="CDD" id="cd00590">
    <property type="entry name" value="RRM_SF"/>
    <property type="match status" value="1"/>
</dbReference>
<dbReference type="PANTHER" id="PTHR48035:SF2">
    <property type="entry name" value="RNA-BINDING REGION RNP-1 DOMAIN-CONTAINING PROTEIN"/>
    <property type="match status" value="1"/>
</dbReference>
<dbReference type="Pfam" id="PF00076">
    <property type="entry name" value="RRM_1"/>
    <property type="match status" value="2"/>
</dbReference>
<dbReference type="OrthoDB" id="1875751at2759"/>
<evidence type="ECO:0000313" key="7">
    <source>
        <dbReference type="Proteomes" id="UP000008068"/>
    </source>
</evidence>
<dbReference type="AlphaFoldDB" id="G0NIG8"/>
<dbReference type="SMART" id="SM00360">
    <property type="entry name" value="RRM"/>
    <property type="match status" value="2"/>
</dbReference>
<dbReference type="OMA" id="MRDPDGR"/>
<keyword evidence="7" id="KW-1185">Reference proteome</keyword>
<name>G0NIG8_CAEBE</name>
<evidence type="ECO:0000259" key="5">
    <source>
        <dbReference type="PROSITE" id="PS50102"/>
    </source>
</evidence>
<feature type="domain" description="RRM" evidence="5">
    <location>
        <begin position="110"/>
        <end position="188"/>
    </location>
</feature>
<feature type="compositionally biased region" description="Basic and acidic residues" evidence="4">
    <location>
        <begin position="189"/>
        <end position="211"/>
    </location>
</feature>
<dbReference type="Proteomes" id="UP000008068">
    <property type="component" value="Unassembled WGS sequence"/>
</dbReference>
<dbReference type="GO" id="GO:0003723">
    <property type="term" value="F:RNA binding"/>
    <property type="evidence" value="ECO:0007669"/>
    <property type="project" value="UniProtKB-UniRule"/>
</dbReference>
<gene>
    <name evidence="6" type="ORF">CAEBREN_22820</name>
</gene>
<dbReference type="eggNOG" id="KOG0118">
    <property type="taxonomic scope" value="Eukaryota"/>
</dbReference>
<dbReference type="Gene3D" id="3.30.70.330">
    <property type="match status" value="2"/>
</dbReference>
<evidence type="ECO:0000256" key="4">
    <source>
        <dbReference type="SAM" id="MobiDB-lite"/>
    </source>
</evidence>